<evidence type="ECO:0000313" key="2">
    <source>
        <dbReference type="EMBL" id="MDT3329455.1"/>
    </source>
</evidence>
<protein>
    <submittedName>
        <fullName evidence="2">Uncharacterized protein</fullName>
    </submittedName>
</protein>
<evidence type="ECO:0000313" key="3">
    <source>
        <dbReference type="Proteomes" id="UP001262835"/>
    </source>
</evidence>
<evidence type="ECO:0000256" key="1">
    <source>
        <dbReference type="SAM" id="MobiDB-lite"/>
    </source>
</evidence>
<dbReference type="Proteomes" id="UP001262835">
    <property type="component" value="Unassembled WGS sequence"/>
</dbReference>
<comment type="caution">
    <text evidence="2">The sequence shown here is derived from an EMBL/GenBank/DDBJ whole genome shotgun (WGS) entry which is preliminary data.</text>
</comment>
<gene>
    <name evidence="2" type="ORF">Q9S78_02120</name>
</gene>
<name>A0ABU3GFI0_9MICO</name>
<keyword evidence="3" id="KW-1185">Reference proteome</keyword>
<reference evidence="2 3" key="1">
    <citation type="submission" date="2023-08" db="EMBL/GenBank/DDBJ databases">
        <title>Microbacterium aquilitoris sp. nov. and Microbacterium gwkjibeachense sp. nov., isolated from beach.</title>
        <authorList>
            <person name="Lee S.D."/>
            <person name="Yang H."/>
            <person name="Kim I."/>
        </authorList>
    </citation>
    <scope>NUCLEOTIDE SEQUENCE [LARGE SCALE GENOMIC DNA]</scope>
    <source>
        <strain evidence="2 3">KSW-18</strain>
    </source>
</reference>
<organism evidence="2 3">
    <name type="scientific">Microbacterium aquilitoris</name>
    <dbReference type="NCBI Taxonomy" id="3067307"/>
    <lineage>
        <taxon>Bacteria</taxon>
        <taxon>Bacillati</taxon>
        <taxon>Actinomycetota</taxon>
        <taxon>Actinomycetes</taxon>
        <taxon>Micrococcales</taxon>
        <taxon>Microbacteriaceae</taxon>
        <taxon>Microbacterium</taxon>
    </lineage>
</organism>
<dbReference type="RefSeq" id="WP_311868615.1">
    <property type="nucleotide sequence ID" value="NZ_JAUZVT010000001.1"/>
</dbReference>
<feature type="region of interest" description="Disordered" evidence="1">
    <location>
        <begin position="62"/>
        <end position="83"/>
    </location>
</feature>
<sequence>MSTLIQVDGRKRVSLGKLAQHGQYLVTEEPGGRLVLEPAVVLTVAEQNFLNDPKLVAALQATADTSTATDGRPQRRSRTTSAA</sequence>
<accession>A0ABU3GFI0</accession>
<proteinExistence type="predicted"/>
<dbReference type="EMBL" id="JAUZVT010000001">
    <property type="protein sequence ID" value="MDT3329455.1"/>
    <property type="molecule type" value="Genomic_DNA"/>
</dbReference>
<feature type="compositionally biased region" description="Basic residues" evidence="1">
    <location>
        <begin position="74"/>
        <end position="83"/>
    </location>
</feature>